<proteinExistence type="predicted"/>
<gene>
    <name evidence="1" type="ORF">SAMN05443245_3945</name>
</gene>
<organism evidence="1 2">
    <name type="scientific">Paraburkholderia fungorum</name>
    <dbReference type="NCBI Taxonomy" id="134537"/>
    <lineage>
        <taxon>Bacteria</taxon>
        <taxon>Pseudomonadati</taxon>
        <taxon>Pseudomonadota</taxon>
        <taxon>Betaproteobacteria</taxon>
        <taxon>Burkholderiales</taxon>
        <taxon>Burkholderiaceae</taxon>
        <taxon>Paraburkholderia</taxon>
    </lineage>
</organism>
<keyword evidence="2" id="KW-1185">Reference proteome</keyword>
<evidence type="ECO:0000313" key="1">
    <source>
        <dbReference type="EMBL" id="SDR25195.1"/>
    </source>
</evidence>
<reference evidence="2" key="1">
    <citation type="submission" date="2016-10" db="EMBL/GenBank/DDBJ databases">
        <authorList>
            <person name="Varghese N."/>
        </authorList>
    </citation>
    <scope>NUCLEOTIDE SEQUENCE [LARGE SCALE GENOMIC DNA]</scope>
    <source>
        <strain evidence="2">GAS106B</strain>
    </source>
</reference>
<name>A0A1H1HI57_9BURK</name>
<sequence length="71" mass="7566">MRQTKPPGGFPLSQFVIKADVCVNDTVLLLHGVRGRGVNVIICPTALAQIDHGRHVGIALRVKGKAGGVRR</sequence>
<dbReference type="EMBL" id="FNKP01000002">
    <property type="protein sequence ID" value="SDR25195.1"/>
    <property type="molecule type" value="Genomic_DNA"/>
</dbReference>
<dbReference type="Proteomes" id="UP000183487">
    <property type="component" value="Unassembled WGS sequence"/>
</dbReference>
<dbReference type="RefSeq" id="WP_074767794.1">
    <property type="nucleotide sequence ID" value="NZ_FNKP01000002.1"/>
</dbReference>
<protein>
    <submittedName>
        <fullName evidence="1">Uncharacterized protein</fullName>
    </submittedName>
</protein>
<accession>A0A1H1HI57</accession>
<dbReference type="AlphaFoldDB" id="A0A1H1HI57"/>
<evidence type="ECO:0000313" key="2">
    <source>
        <dbReference type="Proteomes" id="UP000183487"/>
    </source>
</evidence>